<evidence type="ECO:0000256" key="2">
    <source>
        <dbReference type="ARBA" id="ARBA00008352"/>
    </source>
</evidence>
<evidence type="ECO:0000256" key="3">
    <source>
        <dbReference type="ARBA" id="ARBA00023242"/>
    </source>
</evidence>
<dbReference type="GO" id="GO:0005666">
    <property type="term" value="C:RNA polymerase III complex"/>
    <property type="evidence" value="ECO:0007669"/>
    <property type="project" value="TreeGrafter"/>
</dbReference>
<protein>
    <recommendedName>
        <fullName evidence="7">DNA-directed RNA polymerase III subunit</fullName>
    </recommendedName>
</protein>
<reference evidence="5 6" key="1">
    <citation type="submission" date="2023-11" db="EMBL/GenBank/DDBJ databases">
        <title>Dfirmibasis_genome.</title>
        <authorList>
            <person name="Edelbroek B."/>
            <person name="Kjellin J."/>
            <person name="Jerlstrom-Hultqvist J."/>
            <person name="Soderbom F."/>
        </authorList>
    </citation>
    <scope>NUCLEOTIDE SEQUENCE [LARGE SCALE GENOMIC DNA]</scope>
    <source>
        <strain evidence="5 6">TNS-C-14</strain>
    </source>
</reference>
<evidence type="ECO:0000256" key="1">
    <source>
        <dbReference type="ARBA" id="ARBA00004123"/>
    </source>
</evidence>
<dbReference type="AlphaFoldDB" id="A0AAN7YU23"/>
<dbReference type="Proteomes" id="UP001344447">
    <property type="component" value="Unassembled WGS sequence"/>
</dbReference>
<comment type="similarity">
    <text evidence="2">Belongs to the eukaryotic RPC7 RNA polymerase subunit family.</text>
</comment>
<dbReference type="PANTHER" id="PTHR15367:SF2">
    <property type="entry name" value="DNA-DIRECTED RNA POLYMERASE III SUBUNIT"/>
    <property type="match status" value="1"/>
</dbReference>
<name>A0AAN7YU23_9MYCE</name>
<proteinExistence type="inferred from homology"/>
<organism evidence="5 6">
    <name type="scientific">Dictyostelium firmibasis</name>
    <dbReference type="NCBI Taxonomy" id="79012"/>
    <lineage>
        <taxon>Eukaryota</taxon>
        <taxon>Amoebozoa</taxon>
        <taxon>Evosea</taxon>
        <taxon>Eumycetozoa</taxon>
        <taxon>Dictyostelia</taxon>
        <taxon>Dictyosteliales</taxon>
        <taxon>Dictyosteliaceae</taxon>
        <taxon>Dictyostelium</taxon>
    </lineage>
</organism>
<evidence type="ECO:0000313" key="6">
    <source>
        <dbReference type="Proteomes" id="UP001344447"/>
    </source>
</evidence>
<dbReference type="InterPro" id="IPR024661">
    <property type="entry name" value="RNA_pol_III_Rpc31"/>
</dbReference>
<dbReference type="PANTHER" id="PTHR15367">
    <property type="entry name" value="DNA-DIRECTED RNA POLYMERASE III"/>
    <property type="match status" value="1"/>
</dbReference>
<sequence>MFKQQSNGGVDSLKKRDRDEDEETNDKKSKLSFEIPKPIYPPRKDIPLLPTIDIHNYTMLTTVIKIKQNIPFSIYNLNQKSSKDEDGVERYSNRFTKVKEKTTSIELKLPGIKYGYFPYDLTVNKKKPKKRALINTKTLDGLQKEEEEGKEGENEEEEEEEEDEEEEEEGDYGEDLGVDDDEDMDDPDEGGDGELDF</sequence>
<accession>A0AAN7YU23</accession>
<keyword evidence="6" id="KW-1185">Reference proteome</keyword>
<feature type="region of interest" description="Disordered" evidence="4">
    <location>
        <begin position="134"/>
        <end position="197"/>
    </location>
</feature>
<feature type="region of interest" description="Disordered" evidence="4">
    <location>
        <begin position="1"/>
        <end position="34"/>
    </location>
</feature>
<dbReference type="GO" id="GO:0006383">
    <property type="term" value="P:transcription by RNA polymerase III"/>
    <property type="evidence" value="ECO:0007669"/>
    <property type="project" value="InterPro"/>
</dbReference>
<comment type="caution">
    <text evidence="5">The sequence shown here is derived from an EMBL/GenBank/DDBJ whole genome shotgun (WGS) entry which is preliminary data.</text>
</comment>
<evidence type="ECO:0008006" key="7">
    <source>
        <dbReference type="Google" id="ProtNLM"/>
    </source>
</evidence>
<dbReference type="Pfam" id="PF11705">
    <property type="entry name" value="RNA_pol_3_Rpc31"/>
    <property type="match status" value="1"/>
</dbReference>
<dbReference type="EMBL" id="JAVFKY010000003">
    <property type="protein sequence ID" value="KAK5578841.1"/>
    <property type="molecule type" value="Genomic_DNA"/>
</dbReference>
<comment type="subcellular location">
    <subcellularLocation>
        <location evidence="1">Nucleus</location>
    </subcellularLocation>
</comment>
<evidence type="ECO:0000256" key="4">
    <source>
        <dbReference type="SAM" id="MobiDB-lite"/>
    </source>
</evidence>
<keyword evidence="3" id="KW-0539">Nucleus</keyword>
<evidence type="ECO:0000313" key="5">
    <source>
        <dbReference type="EMBL" id="KAK5578841.1"/>
    </source>
</evidence>
<gene>
    <name evidence="5" type="ORF">RB653_008515</name>
</gene>
<feature type="compositionally biased region" description="Acidic residues" evidence="4">
    <location>
        <begin position="145"/>
        <end position="197"/>
    </location>
</feature>